<evidence type="ECO:0000256" key="1">
    <source>
        <dbReference type="SAM" id="MobiDB-lite"/>
    </source>
</evidence>
<evidence type="ECO:0000313" key="2">
    <source>
        <dbReference type="EMBL" id="MFC7188275.1"/>
    </source>
</evidence>
<reference evidence="2 3" key="1">
    <citation type="journal article" date="2019" name="Int. J. Syst. Evol. Microbiol.">
        <title>The Global Catalogue of Microorganisms (GCM) 10K type strain sequencing project: providing services to taxonomists for standard genome sequencing and annotation.</title>
        <authorList>
            <consortium name="The Broad Institute Genomics Platform"/>
            <consortium name="The Broad Institute Genome Sequencing Center for Infectious Disease"/>
            <person name="Wu L."/>
            <person name="Ma J."/>
        </authorList>
    </citation>
    <scope>NUCLEOTIDE SEQUENCE [LARGE SCALE GENOMIC DNA]</scope>
    <source>
        <strain evidence="2 3">Q85</strain>
    </source>
</reference>
<sequence>MSQNKVYEGLQEMDGEGTTTELKNHLSEKFPDSTLPDYAANRLRKLEEKGVVEIDDTSRPYYVEIIDEEWDGINQELAERDFPPKSKDEE</sequence>
<evidence type="ECO:0000313" key="3">
    <source>
        <dbReference type="Proteomes" id="UP001596390"/>
    </source>
</evidence>
<feature type="compositionally biased region" description="Basic and acidic residues" evidence="1">
    <location>
        <begin position="22"/>
        <end position="31"/>
    </location>
</feature>
<dbReference type="AlphaFoldDB" id="A0ABD5YL20"/>
<dbReference type="RefSeq" id="WP_267665712.1">
    <property type="nucleotide sequence ID" value="NZ_JAODIX010000084.1"/>
</dbReference>
<accession>A0ABD5YL20</accession>
<comment type="caution">
    <text evidence="2">The sequence shown here is derived from an EMBL/GenBank/DDBJ whole genome shotgun (WGS) entry which is preliminary data.</text>
</comment>
<feature type="region of interest" description="Disordered" evidence="1">
    <location>
        <begin position="1"/>
        <end position="33"/>
    </location>
</feature>
<dbReference type="EMBL" id="JBHSZZ010000084">
    <property type="protein sequence ID" value="MFC7188275.1"/>
    <property type="molecule type" value="Genomic_DNA"/>
</dbReference>
<organism evidence="2 3">
    <name type="scientific">Halorubrum yunnanense</name>
    <dbReference type="NCBI Taxonomy" id="1526162"/>
    <lineage>
        <taxon>Archaea</taxon>
        <taxon>Methanobacteriati</taxon>
        <taxon>Methanobacteriota</taxon>
        <taxon>Stenosarchaea group</taxon>
        <taxon>Halobacteria</taxon>
        <taxon>Halobacteriales</taxon>
        <taxon>Haloferacaceae</taxon>
        <taxon>Halorubrum</taxon>
    </lineage>
</organism>
<proteinExistence type="predicted"/>
<keyword evidence="3" id="KW-1185">Reference proteome</keyword>
<name>A0ABD5YL20_9EURY</name>
<dbReference type="Proteomes" id="UP001596390">
    <property type="component" value="Unassembled WGS sequence"/>
</dbReference>
<protein>
    <submittedName>
        <fullName evidence="2">Uncharacterized protein</fullName>
    </submittedName>
</protein>
<gene>
    <name evidence="2" type="ORF">ACFQMK_15640</name>
</gene>